<dbReference type="Proteomes" id="UP001629432">
    <property type="component" value="Unassembled WGS sequence"/>
</dbReference>
<organism evidence="2 3">
    <name type="scientific">Paraburkholderia metrosideri</name>
    <dbReference type="NCBI Taxonomy" id="580937"/>
    <lineage>
        <taxon>Bacteria</taxon>
        <taxon>Pseudomonadati</taxon>
        <taxon>Pseudomonadota</taxon>
        <taxon>Betaproteobacteria</taxon>
        <taxon>Burkholderiales</taxon>
        <taxon>Burkholderiaceae</taxon>
        <taxon>Paraburkholderia</taxon>
    </lineage>
</organism>
<dbReference type="InterPro" id="IPR032710">
    <property type="entry name" value="NTF2-like_dom_sf"/>
</dbReference>
<keyword evidence="3" id="KW-1185">Reference proteome</keyword>
<dbReference type="CDD" id="cd00531">
    <property type="entry name" value="NTF2_like"/>
    <property type="match status" value="1"/>
</dbReference>
<evidence type="ECO:0000313" key="2">
    <source>
        <dbReference type="EMBL" id="MFM0641118.1"/>
    </source>
</evidence>
<dbReference type="SUPFAM" id="SSF54427">
    <property type="entry name" value="NTF2-like"/>
    <property type="match status" value="1"/>
</dbReference>
<evidence type="ECO:0000313" key="3">
    <source>
        <dbReference type="Proteomes" id="UP001629432"/>
    </source>
</evidence>
<gene>
    <name evidence="2" type="ORF">PQQ63_30920</name>
</gene>
<protein>
    <submittedName>
        <fullName evidence="2">Nuclear transport factor 2 family protein</fullName>
    </submittedName>
</protein>
<dbReference type="Pfam" id="PF13577">
    <property type="entry name" value="SnoaL_4"/>
    <property type="match status" value="1"/>
</dbReference>
<evidence type="ECO:0000259" key="1">
    <source>
        <dbReference type="Pfam" id="PF13577"/>
    </source>
</evidence>
<reference evidence="2 3" key="1">
    <citation type="journal article" date="2024" name="Chem. Sci.">
        <title>Discovery of megapolipeptins by genome mining of a Burkholderiales bacteria collection.</title>
        <authorList>
            <person name="Paulo B.S."/>
            <person name="Recchia M.J.J."/>
            <person name="Lee S."/>
            <person name="Fergusson C.H."/>
            <person name="Romanowski S.B."/>
            <person name="Hernandez A."/>
            <person name="Krull N."/>
            <person name="Liu D.Y."/>
            <person name="Cavanagh H."/>
            <person name="Bos A."/>
            <person name="Gray C.A."/>
            <person name="Murphy B.T."/>
            <person name="Linington R.G."/>
            <person name="Eustaquio A.S."/>
        </authorList>
    </citation>
    <scope>NUCLEOTIDE SEQUENCE [LARGE SCALE GENOMIC DNA]</scope>
    <source>
        <strain evidence="2 3">RL17-338-BIC-A</strain>
    </source>
</reference>
<comment type="caution">
    <text evidence="2">The sequence shown here is derived from an EMBL/GenBank/DDBJ whole genome shotgun (WGS) entry which is preliminary data.</text>
</comment>
<feature type="domain" description="SnoaL-like" evidence="1">
    <location>
        <begin position="16"/>
        <end position="132"/>
    </location>
</feature>
<dbReference type="RefSeq" id="WP_408237641.1">
    <property type="nucleotide sequence ID" value="NZ_JAQQCF010000036.1"/>
</dbReference>
<dbReference type="InterPro" id="IPR037401">
    <property type="entry name" value="SnoaL-like"/>
</dbReference>
<sequence>MSLPENGSVEFALTLLLNRFFVYLDDRKYDELIRLFAANGVWHRQGVTLEGPSKILDALQARPADLTTRHLLTNVVPVVESADSVQAVMYITVFADNGPQQPSPLPMALPLQVGVYRARFVLIDEWRIAELRGDPTFRRADR</sequence>
<dbReference type="EMBL" id="JAQQCF010000036">
    <property type="protein sequence ID" value="MFM0641118.1"/>
    <property type="molecule type" value="Genomic_DNA"/>
</dbReference>
<proteinExistence type="predicted"/>
<dbReference type="Gene3D" id="3.10.450.50">
    <property type="match status" value="1"/>
</dbReference>
<accession>A0ABW9E2X2</accession>
<name>A0ABW9E2X2_9BURK</name>